<dbReference type="InterPro" id="IPR027417">
    <property type="entry name" value="P-loop_NTPase"/>
</dbReference>
<evidence type="ECO:0000256" key="4">
    <source>
        <dbReference type="RuleBase" id="RU004432"/>
    </source>
</evidence>
<comment type="similarity">
    <text evidence="4">Belongs to the ClpA/ClpB family.</text>
</comment>
<comment type="caution">
    <text evidence="6">The sequence shown here is derived from an EMBL/GenBank/DDBJ whole genome shotgun (WGS) entry which is preliminary data.</text>
</comment>
<dbReference type="InterPro" id="IPR003593">
    <property type="entry name" value="AAA+_ATPase"/>
</dbReference>
<dbReference type="RefSeq" id="WP_205173822.1">
    <property type="nucleotide sequence ID" value="NZ_JAFBDZ010000003.1"/>
</dbReference>
<dbReference type="InterPro" id="IPR018368">
    <property type="entry name" value="ClpA/B_CS1"/>
</dbReference>
<dbReference type="InterPro" id="IPR001943">
    <property type="entry name" value="UVR_dom"/>
</dbReference>
<keyword evidence="3 4" id="KW-0143">Chaperone</keyword>
<dbReference type="SUPFAM" id="SSF52540">
    <property type="entry name" value="P-loop containing nucleoside triphosphate hydrolases"/>
    <property type="match status" value="2"/>
</dbReference>
<dbReference type="InterPro" id="IPR028299">
    <property type="entry name" value="ClpA/B_CS2"/>
</dbReference>
<evidence type="ECO:0000256" key="1">
    <source>
        <dbReference type="ARBA" id="ARBA00022741"/>
    </source>
</evidence>
<protein>
    <submittedName>
        <fullName evidence="6">ATP-dependent Clp protease ATP-binding subunit ClpE</fullName>
    </submittedName>
</protein>
<proteinExistence type="inferred from homology"/>
<organism evidence="6 7">
    <name type="scientific">Rossellomorea pakistanensis</name>
    <dbReference type="NCBI Taxonomy" id="992288"/>
    <lineage>
        <taxon>Bacteria</taxon>
        <taxon>Bacillati</taxon>
        <taxon>Bacillota</taxon>
        <taxon>Bacilli</taxon>
        <taxon>Bacillales</taxon>
        <taxon>Bacillaceae</taxon>
        <taxon>Rossellomorea</taxon>
    </lineage>
</organism>
<dbReference type="Gene3D" id="3.40.50.300">
    <property type="entry name" value="P-loop containing nucleotide triphosphate hydrolases"/>
    <property type="match status" value="2"/>
</dbReference>
<reference evidence="6 7" key="1">
    <citation type="submission" date="2021-01" db="EMBL/GenBank/DDBJ databases">
        <title>Genomic Encyclopedia of Type Strains, Phase IV (KMG-IV): sequencing the most valuable type-strain genomes for metagenomic binning, comparative biology and taxonomic classification.</title>
        <authorList>
            <person name="Goeker M."/>
        </authorList>
    </citation>
    <scope>NUCLEOTIDE SEQUENCE [LARGE SCALE GENOMIC DNA]</scope>
    <source>
        <strain evidence="6 7">DSM 24834</strain>
    </source>
</reference>
<dbReference type="Gene3D" id="1.10.8.60">
    <property type="match status" value="2"/>
</dbReference>
<dbReference type="PROSITE" id="PS00870">
    <property type="entry name" value="CLPAB_1"/>
    <property type="match status" value="1"/>
</dbReference>
<dbReference type="GO" id="GO:0006508">
    <property type="term" value="P:proteolysis"/>
    <property type="evidence" value="ECO:0007669"/>
    <property type="project" value="UniProtKB-KW"/>
</dbReference>
<dbReference type="InterPro" id="IPR003959">
    <property type="entry name" value="ATPase_AAA_core"/>
</dbReference>
<dbReference type="SMART" id="SM00382">
    <property type="entry name" value="AAA"/>
    <property type="match status" value="2"/>
</dbReference>
<dbReference type="Gene3D" id="4.10.860.10">
    <property type="entry name" value="UVR domain"/>
    <property type="match status" value="1"/>
</dbReference>
<evidence type="ECO:0000313" key="6">
    <source>
        <dbReference type="EMBL" id="MBM7586620.1"/>
    </source>
</evidence>
<keyword evidence="7" id="KW-1185">Reference proteome</keyword>
<dbReference type="CDD" id="cd00009">
    <property type="entry name" value="AAA"/>
    <property type="match status" value="1"/>
</dbReference>
<name>A0ABS2NFJ1_9BACI</name>
<dbReference type="Pfam" id="PF07724">
    <property type="entry name" value="AAA_2"/>
    <property type="match status" value="1"/>
</dbReference>
<feature type="domain" description="UVR" evidence="5">
    <location>
        <begin position="333"/>
        <end position="368"/>
    </location>
</feature>
<dbReference type="GO" id="GO:0005524">
    <property type="term" value="F:ATP binding"/>
    <property type="evidence" value="ECO:0007669"/>
    <property type="project" value="UniProtKB-KW"/>
</dbReference>
<keyword evidence="1 4" id="KW-0547">Nucleotide-binding</keyword>
<dbReference type="PANTHER" id="PTHR11638">
    <property type="entry name" value="ATP-DEPENDENT CLP PROTEASE"/>
    <property type="match status" value="1"/>
</dbReference>
<dbReference type="SMART" id="SM01086">
    <property type="entry name" value="ClpB_D2-small"/>
    <property type="match status" value="1"/>
</dbReference>
<dbReference type="InterPro" id="IPR050130">
    <property type="entry name" value="ClpA_ClpB"/>
</dbReference>
<dbReference type="Pfam" id="PF00004">
    <property type="entry name" value="AAA"/>
    <property type="match status" value="1"/>
</dbReference>
<evidence type="ECO:0000313" key="7">
    <source>
        <dbReference type="Proteomes" id="UP001646157"/>
    </source>
</evidence>
<dbReference type="InterPro" id="IPR019489">
    <property type="entry name" value="Clp_ATPase_C"/>
</dbReference>
<accession>A0ABS2NFJ1</accession>
<dbReference type="PROSITE" id="PS50151">
    <property type="entry name" value="UVR"/>
    <property type="match status" value="1"/>
</dbReference>
<gene>
    <name evidence="6" type="ORF">JOC86_003172</name>
</gene>
<dbReference type="EMBL" id="JAFBDZ010000003">
    <property type="protein sequence ID" value="MBM7586620.1"/>
    <property type="molecule type" value="Genomic_DNA"/>
</dbReference>
<dbReference type="PROSITE" id="PS00871">
    <property type="entry name" value="CLPAB_2"/>
    <property type="match status" value="1"/>
</dbReference>
<dbReference type="Proteomes" id="UP001646157">
    <property type="component" value="Unassembled WGS sequence"/>
</dbReference>
<dbReference type="PANTHER" id="PTHR11638:SF175">
    <property type="entry name" value="ATP-DEPENDENT CLP PROTEASE, ATP-BINDING SUBUNIT CLPC"/>
    <property type="match status" value="1"/>
</dbReference>
<dbReference type="PRINTS" id="PR00300">
    <property type="entry name" value="CLPPROTEASEA"/>
</dbReference>
<dbReference type="Pfam" id="PF10431">
    <property type="entry name" value="ClpB_D2-small"/>
    <property type="match status" value="1"/>
</dbReference>
<keyword evidence="6" id="KW-0378">Hydrolase</keyword>
<keyword evidence="6" id="KW-0645">Protease</keyword>
<dbReference type="InterPro" id="IPR041546">
    <property type="entry name" value="ClpA/ClpB_AAA_lid"/>
</dbReference>
<keyword evidence="2 4" id="KW-0067">ATP-binding</keyword>
<evidence type="ECO:0000256" key="3">
    <source>
        <dbReference type="ARBA" id="ARBA00023186"/>
    </source>
</evidence>
<dbReference type="GO" id="GO:0008233">
    <property type="term" value="F:peptidase activity"/>
    <property type="evidence" value="ECO:0007669"/>
    <property type="project" value="UniProtKB-KW"/>
</dbReference>
<dbReference type="CDD" id="cd19499">
    <property type="entry name" value="RecA-like_ClpB_Hsp104-like"/>
    <property type="match status" value="1"/>
</dbReference>
<sequence>MLCQQCQERKANINLHLNINGQNKEMHLCTSCYQQTKKKIGTGAFPTNLNGQNFSDFEGLFKNNGFPKMSSSVQTEETQNNSFLDQFGRNLTSIAKKGLIDPVIGRNNEIERVIEVLNRRNKNNPVLIGEPGVGKTAIAEGLANRIADGDVPSKLINKQVYLLDVSSLVANTGVRGQFEERMQQLISEVQKQENVILFVDEIHLLVGAGSAEGSMDAGNILKPALARGELQIVGATTLKEYRQIEKDAALERRFQPIQVNEPSPNEALEIIYGLKGTYEDYHNVSFHEDALKACVNLSHRYIQDRFLPDKAIDLLDEAGSKLNLTIKDNRSNNERLKRIEVEKQKALADENYELAAKLRDEELEIVHQTKEGTEQIRPQVTIFHIQELIEKKTGIPVGKLQSDEQLKVKHLEVNLNKNVIGQNEAVEKVAKAIRRSRAGLKSKNRPIGSFLFVGPTGVGKTELTKTLAEELFGSKEALIRLDMSEFMEKHSVSKLIGSPPGYVGHEEAGQLSEKVRRNPYSIILLDEIEKAHPDVQHMFLQILEDGRLTDSQGRTVSFKETVIVMTSNAGVEVKNNTVGFETGAIQESTVLASLTQYFRPEFLNRLDNIIEFNSLSKESLLSIVEILLNELKDTLYEQNITLSVNQEVKEKIVELGYHPVYGARPLRRVIQEKIEDSIADILLDSPETNSLNVSLEKGQIQIK</sequence>
<evidence type="ECO:0000256" key="2">
    <source>
        <dbReference type="ARBA" id="ARBA00022840"/>
    </source>
</evidence>
<dbReference type="Pfam" id="PF17871">
    <property type="entry name" value="AAA_lid_9"/>
    <property type="match status" value="1"/>
</dbReference>
<dbReference type="InterPro" id="IPR001270">
    <property type="entry name" value="ClpA/B"/>
</dbReference>
<evidence type="ECO:0000259" key="5">
    <source>
        <dbReference type="PROSITE" id="PS50151"/>
    </source>
</evidence>